<dbReference type="EMBL" id="LR797126">
    <property type="protein sequence ID" value="CAB4188350.1"/>
    <property type="molecule type" value="Genomic_DNA"/>
</dbReference>
<reference evidence="2" key="1">
    <citation type="submission" date="2020-05" db="EMBL/GenBank/DDBJ databases">
        <authorList>
            <person name="Chiriac C."/>
            <person name="Salcher M."/>
            <person name="Ghai R."/>
            <person name="Kavagutti S V."/>
        </authorList>
    </citation>
    <scope>NUCLEOTIDE SEQUENCE</scope>
</reference>
<name>A0A6J5QUZ6_9CAUD</name>
<evidence type="ECO:0000313" key="1">
    <source>
        <dbReference type="EMBL" id="CAB4148745.1"/>
    </source>
</evidence>
<gene>
    <name evidence="2" type="ORF">UFOVP1179_23</name>
    <name evidence="1" type="ORF">UFOVP524_29</name>
</gene>
<accession>A0A6J5QUZ6</accession>
<proteinExistence type="predicted"/>
<evidence type="ECO:0000313" key="2">
    <source>
        <dbReference type="EMBL" id="CAB4188350.1"/>
    </source>
</evidence>
<dbReference type="EMBL" id="LR796505">
    <property type="protein sequence ID" value="CAB4148745.1"/>
    <property type="molecule type" value="Genomic_DNA"/>
</dbReference>
<dbReference type="CDD" id="cd08054">
    <property type="entry name" value="gp6"/>
    <property type="match status" value="1"/>
</dbReference>
<dbReference type="Gene3D" id="1.10.3230.10">
    <property type="entry name" value="YqbG-like"/>
    <property type="match status" value="1"/>
</dbReference>
<protein>
    <submittedName>
        <fullName evidence="2">Gp6 domain containing protein</fullName>
    </submittedName>
</protein>
<sequence>MAVGQYALTTLAGLKAHLGITVSTYDTILEQYIDHASAKIERWIGRQIKLRNYFEWYGGNDVRSVRVKQYPINNVVGVYTGLAAGMTIRSTTASDVRLTVSVNTDPLGTVANGVLSPGITLVRTTSAGTSSTNTIEFSSFPTTTLLAAEITSNYAGFSATATTAMRCAQLHPRAGGDVKQSAVVLTGVDVSSEFVYDSYLGIVTIRQDAFPTMRSYSARYPSALQSTLIEYSAGYTTVPDDIHQACLVLAGTMYLSRKSDTSLQSESLGDYSYSMASADSSRAMMEDMLGSWKEIR</sequence>
<dbReference type="InterPro" id="IPR021146">
    <property type="entry name" value="Phage_gp6-like_head-tail"/>
</dbReference>
<dbReference type="InterPro" id="IPR036558">
    <property type="entry name" value="YqbG-like_sf"/>
</dbReference>
<dbReference type="Pfam" id="PF05135">
    <property type="entry name" value="Phage_connect_1"/>
    <property type="match status" value="1"/>
</dbReference>
<organism evidence="2">
    <name type="scientific">uncultured Caudovirales phage</name>
    <dbReference type="NCBI Taxonomy" id="2100421"/>
    <lineage>
        <taxon>Viruses</taxon>
        <taxon>Duplodnaviria</taxon>
        <taxon>Heunggongvirae</taxon>
        <taxon>Uroviricota</taxon>
        <taxon>Caudoviricetes</taxon>
        <taxon>Peduoviridae</taxon>
        <taxon>Maltschvirus</taxon>
        <taxon>Maltschvirus maltsch</taxon>
    </lineage>
</organism>